<dbReference type="PROSITE" id="PS51900">
    <property type="entry name" value="CB"/>
    <property type="match status" value="1"/>
</dbReference>
<evidence type="ECO:0000256" key="8">
    <source>
        <dbReference type="ARBA" id="ARBA00023306"/>
    </source>
</evidence>
<evidence type="ECO:0000259" key="11">
    <source>
        <dbReference type="PROSITE" id="PS51900"/>
    </source>
</evidence>
<evidence type="ECO:0000256" key="1">
    <source>
        <dbReference type="ARBA" id="ARBA00004496"/>
    </source>
</evidence>
<dbReference type="KEGG" id="bgg:CFK41_09180"/>
<comment type="subunit">
    <text evidence="9">Forms a cyclic heterotetrameric complex composed of two molecules of XerC and two molecules of XerD.</text>
</comment>
<keyword evidence="8 9" id="KW-0131">Cell cycle</keyword>
<dbReference type="SUPFAM" id="SSF56349">
    <property type="entry name" value="DNA breaking-rejoining enzymes"/>
    <property type="match status" value="1"/>
</dbReference>
<feature type="active site" evidence="9">
    <location>
        <position position="300"/>
    </location>
</feature>
<keyword evidence="13" id="KW-1185">Reference proteome</keyword>
<feature type="active site" description="O-(3'-phospho-DNA)-tyrosine intermediate" evidence="9">
    <location>
        <position position="309"/>
    </location>
</feature>
<keyword evidence="3 9" id="KW-0132">Cell division</keyword>
<feature type="domain" description="Tyr recombinase" evidence="10">
    <location>
        <begin position="129"/>
        <end position="322"/>
    </location>
</feature>
<protein>
    <recommendedName>
        <fullName evidence="9">Tyrosine recombinase XerC</fullName>
    </recommendedName>
</protein>
<dbReference type="RefSeq" id="WP_096799382.1">
    <property type="nucleotide sequence ID" value="NZ_CP023564.1"/>
</dbReference>
<dbReference type="OrthoDB" id="9801717at2"/>
<dbReference type="GO" id="GO:0009037">
    <property type="term" value="F:tyrosine-based site-specific recombinase activity"/>
    <property type="evidence" value="ECO:0007669"/>
    <property type="project" value="UniProtKB-UniRule"/>
</dbReference>
<dbReference type="AlphaFoldDB" id="A0A291GXI5"/>
<feature type="active site" evidence="9">
    <location>
        <position position="274"/>
    </location>
</feature>
<feature type="domain" description="Core-binding (CB)" evidence="11">
    <location>
        <begin position="17"/>
        <end position="107"/>
    </location>
</feature>
<keyword evidence="6 9" id="KW-0238">DNA-binding</keyword>
<dbReference type="InterPro" id="IPR011010">
    <property type="entry name" value="DNA_brk_join_enz"/>
</dbReference>
<evidence type="ECO:0000256" key="9">
    <source>
        <dbReference type="HAMAP-Rule" id="MF_01808"/>
    </source>
</evidence>
<comment type="function">
    <text evidence="9">Site-specific tyrosine recombinase, which acts by catalyzing the cutting and rejoining of the recombining DNA molecules. The XerC-XerD complex is essential to convert dimers of the bacterial chromosome into monomers to permit their segregation at cell division. It also contributes to the segregational stability of plasmids.</text>
</comment>
<dbReference type="InterPro" id="IPR023009">
    <property type="entry name" value="Tyrosine_recombinase_XerC/XerD"/>
</dbReference>
<feature type="active site" evidence="9">
    <location>
        <position position="175"/>
    </location>
</feature>
<dbReference type="Pfam" id="PF00589">
    <property type="entry name" value="Phage_integrase"/>
    <property type="match status" value="1"/>
</dbReference>
<dbReference type="PANTHER" id="PTHR30349:SF81">
    <property type="entry name" value="TYROSINE RECOMBINASE XERC"/>
    <property type="match status" value="1"/>
</dbReference>
<dbReference type="PANTHER" id="PTHR30349">
    <property type="entry name" value="PHAGE INTEGRASE-RELATED"/>
    <property type="match status" value="1"/>
</dbReference>
<evidence type="ECO:0000256" key="3">
    <source>
        <dbReference type="ARBA" id="ARBA00022618"/>
    </source>
</evidence>
<evidence type="ECO:0000256" key="4">
    <source>
        <dbReference type="ARBA" id="ARBA00022829"/>
    </source>
</evidence>
<dbReference type="GO" id="GO:0051301">
    <property type="term" value="P:cell division"/>
    <property type="evidence" value="ECO:0007669"/>
    <property type="project" value="UniProtKB-KW"/>
</dbReference>
<dbReference type="InterPro" id="IPR050090">
    <property type="entry name" value="Tyrosine_recombinase_XerCD"/>
</dbReference>
<dbReference type="GO" id="GO:0005737">
    <property type="term" value="C:cytoplasm"/>
    <property type="evidence" value="ECO:0007669"/>
    <property type="project" value="UniProtKB-SubCell"/>
</dbReference>
<dbReference type="GO" id="GO:0003677">
    <property type="term" value="F:DNA binding"/>
    <property type="evidence" value="ECO:0007669"/>
    <property type="project" value="UniProtKB-UniRule"/>
</dbReference>
<gene>
    <name evidence="9" type="primary">xerC</name>
    <name evidence="12" type="ORF">CFK41_09180</name>
</gene>
<feature type="active site" evidence="9">
    <location>
        <position position="277"/>
    </location>
</feature>
<dbReference type="Proteomes" id="UP000217889">
    <property type="component" value="Chromosome"/>
</dbReference>
<feature type="active site" evidence="9">
    <location>
        <position position="199"/>
    </location>
</feature>
<keyword evidence="7 9" id="KW-0233">DNA recombination</keyword>
<dbReference type="InterPro" id="IPR044068">
    <property type="entry name" value="CB"/>
</dbReference>
<evidence type="ECO:0000259" key="10">
    <source>
        <dbReference type="PROSITE" id="PS51898"/>
    </source>
</evidence>
<proteinExistence type="inferred from homology"/>
<evidence type="ECO:0000256" key="6">
    <source>
        <dbReference type="ARBA" id="ARBA00023125"/>
    </source>
</evidence>
<dbReference type="HAMAP" id="MF_01808">
    <property type="entry name" value="Recomb_XerC_XerD"/>
    <property type="match status" value="1"/>
</dbReference>
<dbReference type="PROSITE" id="PS51898">
    <property type="entry name" value="TYR_RECOMBINASE"/>
    <property type="match status" value="1"/>
</dbReference>
<evidence type="ECO:0000313" key="13">
    <source>
        <dbReference type="Proteomes" id="UP000217889"/>
    </source>
</evidence>
<dbReference type="EMBL" id="CP023564">
    <property type="protein sequence ID" value="ATG54917.1"/>
    <property type="molecule type" value="Genomic_DNA"/>
</dbReference>
<dbReference type="SUPFAM" id="SSF47823">
    <property type="entry name" value="lambda integrase-like, N-terminal domain"/>
    <property type="match status" value="1"/>
</dbReference>
<accession>A0A291GXI5</accession>
<keyword evidence="2 9" id="KW-0963">Cytoplasm</keyword>
<dbReference type="InterPro" id="IPR010998">
    <property type="entry name" value="Integrase_recombinase_N"/>
</dbReference>
<evidence type="ECO:0000256" key="5">
    <source>
        <dbReference type="ARBA" id="ARBA00022908"/>
    </source>
</evidence>
<dbReference type="Gene3D" id="1.10.150.130">
    <property type="match status" value="1"/>
</dbReference>
<dbReference type="GO" id="GO:0007059">
    <property type="term" value="P:chromosome segregation"/>
    <property type="evidence" value="ECO:0007669"/>
    <property type="project" value="UniProtKB-UniRule"/>
</dbReference>
<organism evidence="12 13">
    <name type="scientific">Brachybacterium ginsengisoli</name>
    <dbReference type="NCBI Taxonomy" id="1331682"/>
    <lineage>
        <taxon>Bacteria</taxon>
        <taxon>Bacillati</taxon>
        <taxon>Actinomycetota</taxon>
        <taxon>Actinomycetes</taxon>
        <taxon>Micrococcales</taxon>
        <taxon>Dermabacteraceae</taxon>
        <taxon>Brachybacterium</taxon>
    </lineage>
</organism>
<name>A0A291GXI5_9MICO</name>
<reference evidence="12 13" key="1">
    <citation type="journal article" date="2014" name="Int. J. Syst. Evol. Microbiol.">
        <title>Brachybacterium ginsengisoli sp. nov., isolated from soil of a ginseng field.</title>
        <authorList>
            <person name="Hoang V.A."/>
            <person name="Kim Y.J."/>
            <person name="Nguyen N.L."/>
            <person name="Yang D.C."/>
        </authorList>
    </citation>
    <scope>NUCLEOTIDE SEQUENCE [LARGE SCALE GENOMIC DNA]</scope>
    <source>
        <strain evidence="12 13">DCY80</strain>
    </source>
</reference>
<dbReference type="GO" id="GO:0006313">
    <property type="term" value="P:DNA transposition"/>
    <property type="evidence" value="ECO:0007669"/>
    <property type="project" value="UniProtKB-UniRule"/>
</dbReference>
<dbReference type="InterPro" id="IPR002104">
    <property type="entry name" value="Integrase_catalytic"/>
</dbReference>
<keyword evidence="4 9" id="KW-0159">Chromosome partition</keyword>
<dbReference type="NCBIfam" id="NF001399">
    <property type="entry name" value="PRK00283.1"/>
    <property type="match status" value="1"/>
</dbReference>
<dbReference type="CDD" id="cd00798">
    <property type="entry name" value="INT_XerDC_C"/>
    <property type="match status" value="1"/>
</dbReference>
<keyword evidence="5 9" id="KW-0229">DNA integration</keyword>
<dbReference type="InterPro" id="IPR013762">
    <property type="entry name" value="Integrase-like_cat_sf"/>
</dbReference>
<dbReference type="Pfam" id="PF02899">
    <property type="entry name" value="Phage_int_SAM_1"/>
    <property type="match status" value="1"/>
</dbReference>
<evidence type="ECO:0000256" key="2">
    <source>
        <dbReference type="ARBA" id="ARBA00022490"/>
    </source>
</evidence>
<sequence length="332" mass="35508">MTPAGAEELPAEGALRPADRRILEQYLSHLRIERGLSANTLAAYERDLRRYLTDLARQGADPASVDPQQLGAWLQSLRTGADGGSVLSAASAARSLAAVRGLHSFLDAERVSTTGDPSRLVPAPALPRRLPHPLGIDQVEALIEAAGRPGTGRDSTERALRDRALLEVLYGLGARISEATGLDVDDVAVRERSAVLRGKGDKHRVVPVGRFALEALEAYLTRGRPALAARGRGTPAVFLGSRGTRLTRQAAWQVVQRAAEAAGLDDLPEPISPHTLRHSYATHLLHGGADVRSVQELLGHASVTTTQLYTQVTVDSLRETHAGAHPRARRGA</sequence>
<dbReference type="InterPro" id="IPR004107">
    <property type="entry name" value="Integrase_SAM-like_N"/>
</dbReference>
<evidence type="ECO:0000313" key="12">
    <source>
        <dbReference type="EMBL" id="ATG54917.1"/>
    </source>
</evidence>
<dbReference type="Gene3D" id="1.10.443.10">
    <property type="entry name" value="Intergrase catalytic core"/>
    <property type="match status" value="1"/>
</dbReference>
<comment type="subcellular location">
    <subcellularLocation>
        <location evidence="1 9">Cytoplasm</location>
    </subcellularLocation>
</comment>
<comment type="similarity">
    <text evidence="9">Belongs to the 'phage' integrase family. XerC subfamily.</text>
</comment>
<evidence type="ECO:0000256" key="7">
    <source>
        <dbReference type="ARBA" id="ARBA00023172"/>
    </source>
</evidence>